<accession>A0ABQ1T2P5</accession>
<evidence type="ECO:0000313" key="2">
    <source>
        <dbReference type="EMBL" id="GGE77761.1"/>
    </source>
</evidence>
<dbReference type="SUPFAM" id="SSF52540">
    <property type="entry name" value="P-loop containing nucleoside triphosphate hydrolases"/>
    <property type="match status" value="1"/>
</dbReference>
<dbReference type="Gene3D" id="3.40.50.300">
    <property type="entry name" value="P-loop containing nucleotide triphosphate hydrolases"/>
    <property type="match status" value="1"/>
</dbReference>
<dbReference type="InterPro" id="IPR027417">
    <property type="entry name" value="P-loop_NTPase"/>
</dbReference>
<dbReference type="InterPro" id="IPR039442">
    <property type="entry name" value="Mrr-like_dom"/>
</dbReference>
<protein>
    <recommendedName>
        <fullName evidence="1">Mrr-like domain-containing protein</fullName>
    </recommendedName>
</protein>
<proteinExistence type="predicted"/>
<organism evidence="2 3">
    <name type="scientific">Shewanella carassii</name>
    <dbReference type="NCBI Taxonomy" id="1987584"/>
    <lineage>
        <taxon>Bacteria</taxon>
        <taxon>Pseudomonadati</taxon>
        <taxon>Pseudomonadota</taxon>
        <taxon>Gammaproteobacteria</taxon>
        <taxon>Alteromonadales</taxon>
        <taxon>Shewanellaceae</taxon>
        <taxon>Shewanella</taxon>
    </lineage>
</organism>
<dbReference type="EMBL" id="BMKO01000004">
    <property type="protein sequence ID" value="GGE77761.1"/>
    <property type="molecule type" value="Genomic_DNA"/>
</dbReference>
<dbReference type="RefSeq" id="WP_100145353.1">
    <property type="nucleotide sequence ID" value="NZ_BMKO01000004.1"/>
</dbReference>
<keyword evidence="3" id="KW-1185">Reference proteome</keyword>
<dbReference type="Proteomes" id="UP000606498">
    <property type="component" value="Unassembled WGS sequence"/>
</dbReference>
<evidence type="ECO:0000259" key="1">
    <source>
        <dbReference type="Pfam" id="PF13156"/>
    </source>
</evidence>
<evidence type="ECO:0000313" key="3">
    <source>
        <dbReference type="Proteomes" id="UP000606498"/>
    </source>
</evidence>
<sequence length="1217" mass="139714">MKEPLLRGQTSQSIKFKLVPMQKKSVTKPPLYQGHALSLNQLTPEDFEDFTYQCLTILSEHIGLEMQSGRQPAADQGFDCVAKTLDTNSIVCIQCKRYSSTSLSVDLTAKEIIKAALDAAINGSTVEQHYIITSGTVAGNLRIALRQDNYTDIKSKCKEIISKGDFQPSLLNKVKELGLSSYTLVSDYLDNIKKLIVWSGTDFTNNLLIVWDKLTNIIEKHYSVERVLKDSPTPNFNTVEYCEKVANKGTRFVGLWYSHTNLPNNLVSNTRVETIGNGFLSTEDIANLLRSGNNVVLSSLGGSGKSSTLINLASTLVKDAFDIEFLPVLIKLRSYSRGNLEKAINQSLDISYGSWRSLPYKCILLLDGLDEMIQSDTQAFFDELSAIIGNNSFILSSRNTGVSVETLAEKVDCCLEIKPLSYRDVVNISSKSMLESEQNKFCNLYRNKIGSVGFNFLFSPFALSLSIKYYQDCGKLPESLNEIIENWISSKVKLDKCRIKNTSLIVNKLPYFKVKEAFSLVTYKAIFQKGLTSLSEADYWELLGETYNELTTQGLSVAKMLSFESFLELLEQHEIYVKDNDGVYSTPHKIISEYLASIELSKNWRSHKNSYLHSEYDIWLYCSTFINNEEKQEFIEFMFECDLSLATKVAKQYGGDFIEFVEERILELEQNFEVIIRSNAIYSLGILGTQKCIERLKSSEGLLDPHHQYQRRRALAINGDRDTLISILADNEIKAQMPMKISGGEYEIWFQCPPTLITEIARERLNTWKNDQTTPVCMSLRTLRIFGDNSDISNIKLILQETSKEQEFNDAAVTLYSIDNECLIESLELLAEPSNDKSYWAKKNLTALNFNCNIDDEITFFIEQGLKSQEELSDQSYMYGMHSFVEFICKNKITDEHIEKLISAYRKLNFPSDFYYCNLFWYIANSTKSDKFMPLVESAYLRNNPSEINNAIAYLAKLDSLDISQKLKNKIDDYFKSLDSELKGIYHNYIHFYFKHGSKDLAKSLLIDEFNSTFGNLDPQTITREQYISFNFPNASIFNILSKCVSEIDFSIEMSLKFLLVCSEHMADIALSKYSILNKIDRATLDNYAEQIKDDSVRVSEVSYLLKNNLSSMPLIQLEKYLPYFLSHHMYYPTLEALYNKYWNDNLARSFLTCFITHNWSDVSAQMFDKYINFFLTLFTKEQLEEFESQRTTDVNVYIERIYRIWLGSYKVHYQKL</sequence>
<comment type="caution">
    <text evidence="2">The sequence shown here is derived from an EMBL/GenBank/DDBJ whole genome shotgun (WGS) entry which is preliminary data.</text>
</comment>
<name>A0ABQ1T2P5_9GAMM</name>
<reference evidence="3" key="1">
    <citation type="journal article" date="2019" name="Int. J. Syst. Evol. Microbiol.">
        <title>The Global Catalogue of Microorganisms (GCM) 10K type strain sequencing project: providing services to taxonomists for standard genome sequencing and annotation.</title>
        <authorList>
            <consortium name="The Broad Institute Genomics Platform"/>
            <consortium name="The Broad Institute Genome Sequencing Center for Infectious Disease"/>
            <person name="Wu L."/>
            <person name="Ma J."/>
        </authorList>
    </citation>
    <scope>NUCLEOTIDE SEQUENCE [LARGE SCALE GENOMIC DNA]</scope>
    <source>
        <strain evidence="3">CGMCC 1.16033</strain>
    </source>
</reference>
<dbReference type="Pfam" id="PF13156">
    <property type="entry name" value="Mrr_cat_2"/>
    <property type="match status" value="1"/>
</dbReference>
<gene>
    <name evidence="2" type="ORF">GCM10011520_17900</name>
</gene>
<feature type="domain" description="Mrr-like" evidence="1">
    <location>
        <begin position="70"/>
        <end position="102"/>
    </location>
</feature>